<accession>A0A5M3PY92</accession>
<evidence type="ECO:0000313" key="2">
    <source>
        <dbReference type="EMBL" id="GBO87726.1"/>
    </source>
</evidence>
<reference evidence="2 3" key="1">
    <citation type="journal article" date="2019" name="J. Gen. Appl. Microbiol.">
        <title>Aerobic degradation of cis-dichloroethene by the marine bacterium Marinobacter salsuginis strain 5N-3.</title>
        <authorList>
            <person name="Inoue Y."/>
            <person name="Fukunaga Y."/>
            <person name="Katsumata H."/>
            <person name="Ohji S."/>
            <person name="Hosoyama A."/>
            <person name="Mori K."/>
            <person name="Ando K."/>
        </authorList>
    </citation>
    <scope>NUCLEOTIDE SEQUENCE [LARGE SCALE GENOMIC DNA]</scope>
    <source>
        <strain evidence="2 3">NBRC 109114</strain>
    </source>
</reference>
<evidence type="ECO:0000256" key="1">
    <source>
        <dbReference type="SAM" id="SignalP"/>
    </source>
</evidence>
<sequence length="177" mass="19416">MNSAVVRIFSIFAVLLPFLTSAASAEQNLYQQLAKMAGECRSARSLECTQACLRPSRELRHGKTVPESDIEACRAAYASFESTKPTPEPVWEPEYAPMPDVVGIFRGALVDAKGRDDWKRHCRSSAQINGKALQMRGISKGATVRVSGVRYVTNPTRSFDRAKLACHADSVEVVSNP</sequence>
<protein>
    <submittedName>
        <fullName evidence="2">Uncharacterized protein</fullName>
    </submittedName>
</protein>
<evidence type="ECO:0000313" key="3">
    <source>
        <dbReference type="Proteomes" id="UP000387223"/>
    </source>
</evidence>
<dbReference type="EMBL" id="BGZI01000006">
    <property type="protein sequence ID" value="GBO87726.1"/>
    <property type="molecule type" value="Genomic_DNA"/>
</dbReference>
<proteinExistence type="predicted"/>
<comment type="caution">
    <text evidence="2">The sequence shown here is derived from an EMBL/GenBank/DDBJ whole genome shotgun (WGS) entry which is preliminary data.</text>
</comment>
<dbReference type="Proteomes" id="UP000387223">
    <property type="component" value="Unassembled WGS sequence"/>
</dbReference>
<feature type="signal peptide" evidence="1">
    <location>
        <begin position="1"/>
        <end position="25"/>
    </location>
</feature>
<gene>
    <name evidence="2" type="ORF">MSSD14B_13940</name>
</gene>
<organism evidence="2 3">
    <name type="scientific">Marinobacter salsuginis</name>
    <dbReference type="NCBI Taxonomy" id="418719"/>
    <lineage>
        <taxon>Bacteria</taxon>
        <taxon>Pseudomonadati</taxon>
        <taxon>Pseudomonadota</taxon>
        <taxon>Gammaproteobacteria</taxon>
        <taxon>Pseudomonadales</taxon>
        <taxon>Marinobacteraceae</taxon>
        <taxon>Marinobacter</taxon>
    </lineage>
</organism>
<keyword evidence="1" id="KW-0732">Signal</keyword>
<name>A0A5M3PY92_9GAMM</name>
<dbReference type="AlphaFoldDB" id="A0A5M3PY92"/>
<feature type="chain" id="PRO_5024292866" evidence="1">
    <location>
        <begin position="26"/>
        <end position="177"/>
    </location>
</feature>